<gene>
    <name evidence="3" type="ORF">AHMF7605_20625</name>
</gene>
<dbReference type="GO" id="GO:0000155">
    <property type="term" value="F:phosphorelay sensor kinase activity"/>
    <property type="evidence" value="ECO:0007669"/>
    <property type="project" value="InterPro"/>
</dbReference>
<dbReference type="EMBL" id="PYFT01000001">
    <property type="protein sequence ID" value="PSR55736.1"/>
    <property type="molecule type" value="Genomic_DNA"/>
</dbReference>
<dbReference type="SUPFAM" id="SSF55874">
    <property type="entry name" value="ATPase domain of HSP90 chaperone/DNA topoisomerase II/histidine kinase"/>
    <property type="match status" value="1"/>
</dbReference>
<dbReference type="OrthoDB" id="9792992at2"/>
<dbReference type="InterPro" id="IPR036890">
    <property type="entry name" value="HATPase_C_sf"/>
</dbReference>
<dbReference type="RefSeq" id="WP_106931917.1">
    <property type="nucleotide sequence ID" value="NZ_PYFT01000001.1"/>
</dbReference>
<dbReference type="InterPro" id="IPR050640">
    <property type="entry name" value="Bact_2-comp_sensor_kinase"/>
</dbReference>
<evidence type="ECO:0000313" key="4">
    <source>
        <dbReference type="Proteomes" id="UP000240357"/>
    </source>
</evidence>
<feature type="transmembrane region" description="Helical" evidence="1">
    <location>
        <begin position="115"/>
        <end position="132"/>
    </location>
</feature>
<dbReference type="Gene3D" id="3.30.565.10">
    <property type="entry name" value="Histidine kinase-like ATPase, C-terminal domain"/>
    <property type="match status" value="1"/>
</dbReference>
<feature type="domain" description="Signal transduction histidine kinase internal region" evidence="2">
    <location>
        <begin position="158"/>
        <end position="234"/>
    </location>
</feature>
<dbReference type="PANTHER" id="PTHR34220:SF7">
    <property type="entry name" value="SENSOR HISTIDINE KINASE YPDA"/>
    <property type="match status" value="1"/>
</dbReference>
<evidence type="ECO:0000313" key="3">
    <source>
        <dbReference type="EMBL" id="PSR55736.1"/>
    </source>
</evidence>
<evidence type="ECO:0000256" key="1">
    <source>
        <dbReference type="SAM" id="Phobius"/>
    </source>
</evidence>
<dbReference type="PANTHER" id="PTHR34220">
    <property type="entry name" value="SENSOR HISTIDINE KINASE YPDA"/>
    <property type="match status" value="1"/>
</dbReference>
<dbReference type="AlphaFoldDB" id="A0A2T2YJP7"/>
<evidence type="ECO:0000259" key="2">
    <source>
        <dbReference type="Pfam" id="PF06580"/>
    </source>
</evidence>
<feature type="transmembrane region" description="Helical" evidence="1">
    <location>
        <begin position="7"/>
        <end position="25"/>
    </location>
</feature>
<comment type="caution">
    <text evidence="3">The sequence shown here is derived from an EMBL/GenBank/DDBJ whole genome shotgun (WGS) entry which is preliminary data.</text>
</comment>
<sequence>MNKKFNYFFPAFFGLLIYASIRLVNDTVAGEKFWERPWQTTALEIVFVVGFGYIMQFQLNYLIQKFSSDTNRAINSRVILKEFATVFISCLVLLNVFLIPFMAVTDNGLQIQDVVIGNIIPGLYLLLYFAIVRGNRYLQAFVQQKIKLEQIEKDQLQTELKFLKAQYHPHFLFNALNTIYFQMDEDVEAAKKTVEKFSELLRYQLYGQNQTVPISRELSYLQTYIDLQKARMNAHLQLEVCFDSQLNEQPIYPMLLLPLVENAFKYVGGNYWIKIAAQLQDHQLFFRVENAVPANMVKSPKDGGIGLENLQRRLNMLYPRQHSLKLEKTLASYQASLALPL</sequence>
<keyword evidence="1" id="KW-0472">Membrane</keyword>
<keyword evidence="1" id="KW-1133">Transmembrane helix</keyword>
<feature type="transmembrane region" description="Helical" evidence="1">
    <location>
        <begin position="83"/>
        <end position="103"/>
    </location>
</feature>
<reference evidence="3 4" key="1">
    <citation type="submission" date="2018-03" db="EMBL/GenBank/DDBJ databases">
        <title>Adhaeribacter sp. HMF7605 Genome sequencing and assembly.</title>
        <authorList>
            <person name="Kang H."/>
            <person name="Kang J."/>
            <person name="Cha I."/>
            <person name="Kim H."/>
            <person name="Joh K."/>
        </authorList>
    </citation>
    <scope>NUCLEOTIDE SEQUENCE [LARGE SCALE GENOMIC DNA]</scope>
    <source>
        <strain evidence="3 4">HMF7605</strain>
    </source>
</reference>
<keyword evidence="1" id="KW-0812">Transmembrane</keyword>
<proteinExistence type="predicted"/>
<feature type="transmembrane region" description="Helical" evidence="1">
    <location>
        <begin position="45"/>
        <end position="63"/>
    </location>
</feature>
<keyword evidence="4" id="KW-1185">Reference proteome</keyword>
<dbReference type="Proteomes" id="UP000240357">
    <property type="component" value="Unassembled WGS sequence"/>
</dbReference>
<dbReference type="Pfam" id="PF06580">
    <property type="entry name" value="His_kinase"/>
    <property type="match status" value="1"/>
</dbReference>
<dbReference type="InterPro" id="IPR010559">
    <property type="entry name" value="Sig_transdc_His_kin_internal"/>
</dbReference>
<name>A0A2T2YJP7_9BACT</name>
<dbReference type="GO" id="GO:0016020">
    <property type="term" value="C:membrane"/>
    <property type="evidence" value="ECO:0007669"/>
    <property type="project" value="InterPro"/>
</dbReference>
<organism evidence="3 4">
    <name type="scientific">Adhaeribacter arboris</name>
    <dbReference type="NCBI Taxonomy" id="2072846"/>
    <lineage>
        <taxon>Bacteria</taxon>
        <taxon>Pseudomonadati</taxon>
        <taxon>Bacteroidota</taxon>
        <taxon>Cytophagia</taxon>
        <taxon>Cytophagales</taxon>
        <taxon>Hymenobacteraceae</taxon>
        <taxon>Adhaeribacter</taxon>
    </lineage>
</organism>
<accession>A0A2T2YJP7</accession>
<protein>
    <recommendedName>
        <fullName evidence="2">Signal transduction histidine kinase internal region domain-containing protein</fullName>
    </recommendedName>
</protein>